<sequence length="103" mass="11494">VIVQNEPGRRCTWECAANIHHLTKKVEELTQVVESLAKKSLVGDARLEHDEQHSAAKSQAVVRIMGQTPQAQPTPDTGKNFSKRELRTQSPGIREKMPILQEG</sequence>
<dbReference type="InParanoid" id="L7JXT4"/>
<evidence type="ECO:0000313" key="3">
    <source>
        <dbReference type="Proteomes" id="UP000011185"/>
    </source>
</evidence>
<protein>
    <submittedName>
        <fullName evidence="2">Uncharacterized protein</fullName>
    </submittedName>
</protein>
<feature type="non-terminal residue" evidence="2">
    <location>
        <position position="1"/>
    </location>
</feature>
<feature type="compositionally biased region" description="Basic and acidic residues" evidence="1">
    <location>
        <begin position="82"/>
        <end position="97"/>
    </location>
</feature>
<dbReference type="HOGENOM" id="CLU_2270290_0_0_1"/>
<dbReference type="EMBL" id="JH993857">
    <property type="protein sequence ID" value="ELQ76268.1"/>
    <property type="molecule type" value="Genomic_DNA"/>
</dbReference>
<proteinExistence type="predicted"/>
<feature type="region of interest" description="Disordered" evidence="1">
    <location>
        <begin position="63"/>
        <end position="103"/>
    </location>
</feature>
<reference evidence="2 3" key="1">
    <citation type="journal article" date="2012" name="PLoS Pathog.">
        <title>The genome of the obligate intracellular parasite Trachipleistophora hominis: new insights into microsporidian genome dynamics and reductive evolution.</title>
        <authorList>
            <person name="Heinz E."/>
            <person name="Williams T.A."/>
            <person name="Nakjang S."/>
            <person name="Noel C.J."/>
            <person name="Swan D.C."/>
            <person name="Goldberg A.V."/>
            <person name="Harris S.R."/>
            <person name="Weinmaier T."/>
            <person name="Markert S."/>
            <person name="Becher D."/>
            <person name="Bernhardt J."/>
            <person name="Dagan T."/>
            <person name="Hacker C."/>
            <person name="Lucocq J.M."/>
            <person name="Schweder T."/>
            <person name="Rattei T."/>
            <person name="Hall N."/>
            <person name="Hirt R.P."/>
            <person name="Embley T.M."/>
        </authorList>
    </citation>
    <scope>NUCLEOTIDE SEQUENCE [LARGE SCALE GENOMIC DNA]</scope>
</reference>
<organism evidence="2 3">
    <name type="scientific">Trachipleistophora hominis</name>
    <name type="common">Microsporidian parasite</name>
    <dbReference type="NCBI Taxonomy" id="72359"/>
    <lineage>
        <taxon>Eukaryota</taxon>
        <taxon>Fungi</taxon>
        <taxon>Fungi incertae sedis</taxon>
        <taxon>Microsporidia</taxon>
        <taxon>Pleistophoridae</taxon>
        <taxon>Trachipleistophora</taxon>
    </lineage>
</organism>
<accession>L7JXT4</accession>
<dbReference type="VEuPathDB" id="MicrosporidiaDB:THOM_0717"/>
<name>L7JXT4_TRAHO</name>
<gene>
    <name evidence="2" type="ORF">THOM_0717</name>
</gene>
<evidence type="ECO:0000256" key="1">
    <source>
        <dbReference type="SAM" id="MobiDB-lite"/>
    </source>
</evidence>
<dbReference type="Proteomes" id="UP000011185">
    <property type="component" value="Unassembled WGS sequence"/>
</dbReference>
<feature type="compositionally biased region" description="Polar residues" evidence="1">
    <location>
        <begin position="67"/>
        <end position="80"/>
    </location>
</feature>
<dbReference type="AlphaFoldDB" id="L7JXT4"/>
<keyword evidence="3" id="KW-1185">Reference proteome</keyword>
<evidence type="ECO:0000313" key="2">
    <source>
        <dbReference type="EMBL" id="ELQ76268.1"/>
    </source>
</evidence>